<accession>A0AAE0XIM5</accession>
<keyword evidence="3" id="KW-1185">Reference proteome</keyword>
<dbReference type="Proteomes" id="UP001270362">
    <property type="component" value="Unassembled WGS sequence"/>
</dbReference>
<feature type="region of interest" description="Disordered" evidence="1">
    <location>
        <begin position="146"/>
        <end position="201"/>
    </location>
</feature>
<proteinExistence type="predicted"/>
<evidence type="ECO:0000313" key="3">
    <source>
        <dbReference type="Proteomes" id="UP001270362"/>
    </source>
</evidence>
<organism evidence="2 3">
    <name type="scientific">Podospora appendiculata</name>
    <dbReference type="NCBI Taxonomy" id="314037"/>
    <lineage>
        <taxon>Eukaryota</taxon>
        <taxon>Fungi</taxon>
        <taxon>Dikarya</taxon>
        <taxon>Ascomycota</taxon>
        <taxon>Pezizomycotina</taxon>
        <taxon>Sordariomycetes</taxon>
        <taxon>Sordariomycetidae</taxon>
        <taxon>Sordariales</taxon>
        <taxon>Podosporaceae</taxon>
        <taxon>Podospora</taxon>
    </lineage>
</organism>
<dbReference type="AlphaFoldDB" id="A0AAE0XIM5"/>
<evidence type="ECO:0000313" key="2">
    <source>
        <dbReference type="EMBL" id="KAK3693976.1"/>
    </source>
</evidence>
<name>A0AAE0XIM5_9PEZI</name>
<reference evidence="2" key="1">
    <citation type="journal article" date="2023" name="Mol. Phylogenet. Evol.">
        <title>Genome-scale phylogeny and comparative genomics of the fungal order Sordariales.</title>
        <authorList>
            <person name="Hensen N."/>
            <person name="Bonometti L."/>
            <person name="Westerberg I."/>
            <person name="Brannstrom I.O."/>
            <person name="Guillou S."/>
            <person name="Cros-Aarteil S."/>
            <person name="Calhoun S."/>
            <person name="Haridas S."/>
            <person name="Kuo A."/>
            <person name="Mondo S."/>
            <person name="Pangilinan J."/>
            <person name="Riley R."/>
            <person name="LaButti K."/>
            <person name="Andreopoulos B."/>
            <person name="Lipzen A."/>
            <person name="Chen C."/>
            <person name="Yan M."/>
            <person name="Daum C."/>
            <person name="Ng V."/>
            <person name="Clum A."/>
            <person name="Steindorff A."/>
            <person name="Ohm R.A."/>
            <person name="Martin F."/>
            <person name="Silar P."/>
            <person name="Natvig D.O."/>
            <person name="Lalanne C."/>
            <person name="Gautier V."/>
            <person name="Ament-Velasquez S.L."/>
            <person name="Kruys A."/>
            <person name="Hutchinson M.I."/>
            <person name="Powell A.J."/>
            <person name="Barry K."/>
            <person name="Miller A.N."/>
            <person name="Grigoriev I.V."/>
            <person name="Debuchy R."/>
            <person name="Gladieux P."/>
            <person name="Hiltunen Thoren M."/>
            <person name="Johannesson H."/>
        </authorList>
    </citation>
    <scope>NUCLEOTIDE SEQUENCE</scope>
    <source>
        <strain evidence="2">CBS 314.62</strain>
    </source>
</reference>
<sequence>MTKVSRFRRMSGSLGDMMAHPEGCLALGDGCQKTAPGLQVTVVTRVSRTCQLCHVCGPTPGPRCLYVCGEAVAVRNGRKEATKTSQPFAWRSPGSSKHSHTFQVMESLGVHIIGASSWGCATSQPSCHPRGILHISCLRPPSVATRSRRVEQQGARAPSFQAPAPQELEEAKKGDQWSPGQPGAPWSPKAPCRASSCFQSV</sequence>
<reference evidence="2" key="2">
    <citation type="submission" date="2023-06" db="EMBL/GenBank/DDBJ databases">
        <authorList>
            <consortium name="Lawrence Berkeley National Laboratory"/>
            <person name="Haridas S."/>
            <person name="Hensen N."/>
            <person name="Bonometti L."/>
            <person name="Westerberg I."/>
            <person name="Brannstrom I.O."/>
            <person name="Guillou S."/>
            <person name="Cros-Aarteil S."/>
            <person name="Calhoun S."/>
            <person name="Kuo A."/>
            <person name="Mondo S."/>
            <person name="Pangilinan J."/>
            <person name="Riley R."/>
            <person name="Labutti K."/>
            <person name="Andreopoulos B."/>
            <person name="Lipzen A."/>
            <person name="Chen C."/>
            <person name="Yanf M."/>
            <person name="Daum C."/>
            <person name="Ng V."/>
            <person name="Clum A."/>
            <person name="Steindorff A."/>
            <person name="Ohm R."/>
            <person name="Martin F."/>
            <person name="Silar P."/>
            <person name="Natvig D."/>
            <person name="Lalanne C."/>
            <person name="Gautier V."/>
            <person name="Ament-Velasquez S.L."/>
            <person name="Kruys A."/>
            <person name="Hutchinson M.I."/>
            <person name="Powell A.J."/>
            <person name="Barry K."/>
            <person name="Miller A.N."/>
            <person name="Grigoriev I.V."/>
            <person name="Debuchy R."/>
            <person name="Gladieux P."/>
            <person name="Thoren M.H."/>
            <person name="Johannesson H."/>
        </authorList>
    </citation>
    <scope>NUCLEOTIDE SEQUENCE</scope>
    <source>
        <strain evidence="2">CBS 314.62</strain>
    </source>
</reference>
<gene>
    <name evidence="2" type="ORF">B0T22DRAFT_451301</name>
</gene>
<dbReference type="EMBL" id="JAULSO010000001">
    <property type="protein sequence ID" value="KAK3693976.1"/>
    <property type="molecule type" value="Genomic_DNA"/>
</dbReference>
<evidence type="ECO:0000256" key="1">
    <source>
        <dbReference type="SAM" id="MobiDB-lite"/>
    </source>
</evidence>
<comment type="caution">
    <text evidence="2">The sequence shown here is derived from an EMBL/GenBank/DDBJ whole genome shotgun (WGS) entry which is preliminary data.</text>
</comment>
<protein>
    <submittedName>
        <fullName evidence="2">Uncharacterized protein</fullName>
    </submittedName>
</protein>